<dbReference type="HOGENOM" id="CLU_025777_3_0_14"/>
<dbReference type="Pfam" id="PF03382">
    <property type="entry name" value="DUF285"/>
    <property type="match status" value="1"/>
</dbReference>
<reference evidence="2" key="2">
    <citation type="journal article" date="2011" name="BMC Genomics">
        <title>Mycoplasma mycoides, from mycoides Small Colony to capri. A microevolutionary perspective.</title>
        <authorList>
            <person name="Thiaucourt F."/>
            <person name="Manso-Silvan L."/>
            <person name="Salah W."/>
            <person name="Barbe V."/>
            <person name="Berger A."/>
            <person name="Jacob D."/>
            <person name="Breton M."/>
            <person name="Dupuy V."/>
            <person name="Lomenech A.M."/>
            <person name="Blanchard A."/>
            <person name="Sirand-Pugnet P."/>
        </authorList>
    </citation>
    <scope>NUCLEOTIDE SEQUENCE [LARGE SCALE GENOMIC DNA]</scope>
    <source>
        <strain evidence="2">95010</strain>
    </source>
</reference>
<proteinExistence type="predicted"/>
<evidence type="ECO:0000313" key="1">
    <source>
        <dbReference type="EMBL" id="CBW54348.1"/>
    </source>
</evidence>
<dbReference type="Proteomes" id="UP000010103">
    <property type="component" value="Chromosome"/>
</dbReference>
<dbReference type="InterPro" id="IPR005046">
    <property type="entry name" value="DUF285"/>
</dbReference>
<dbReference type="OrthoDB" id="400880at2"/>
<gene>
    <name evidence="1" type="ORF">MLC_6200</name>
</gene>
<reference evidence="2" key="1">
    <citation type="journal article" date="2011" name="BMC Genomics">
        <title>Mycoplasma mycoides, from "mycoides Small Colony" to "capri". A microevolutionary perspective.</title>
        <authorList>
            <person name="Thiaucourt F."/>
            <person name="Manso-Silvan L."/>
            <person name="Salah W."/>
            <person name="Barbe V."/>
            <person name="Berger A."/>
            <person name="Jacob D."/>
            <person name="Breton M."/>
            <person name="Dupuy V."/>
            <person name="Lomenech A.M."/>
            <person name="Blanchard A."/>
            <person name="Sirand-Pugnet P."/>
        </authorList>
    </citation>
    <scope>NUCLEOTIDE SEQUENCE [LARGE SCALE GENOMIC DNA]</scope>
    <source>
        <strain evidence="2">95010</strain>
    </source>
</reference>
<dbReference type="InterPro" id="IPR011889">
    <property type="entry name" value="Liste_lipo_26"/>
</dbReference>
<accession>F4MQG5</accession>
<dbReference type="NCBIfam" id="TIGR02167">
    <property type="entry name" value="Liste_lipo_26"/>
    <property type="match status" value="3"/>
</dbReference>
<dbReference type="EMBL" id="FQ377874">
    <property type="protein sequence ID" value="CBW54348.1"/>
    <property type="molecule type" value="Genomic_DNA"/>
</dbReference>
<dbReference type="AlphaFoldDB" id="F4MQG5"/>
<sequence length="197" mass="23677">MFKKAIYNANQTKCLEIGYFTNHEGEIVIEQFPEITKKVPKVLPKEITSLFGAFCYNQNQFIDGIQYWDTKNITDMYYMFQNSKKFNQDISYWNTSNVKNMEWMFDKAKNFNQDISNWDVSNVTNMEGMFYYAENFNQPIGNWNTSKVTNMDLMFKGARWFNQDLSKWNVFKVKKFNSFKSFTLFKFSRKKLPKFNK</sequence>
<name>F4MQG5_MYCML</name>
<dbReference type="KEGG" id="mml:MLC_6200"/>
<organism evidence="1 2">
    <name type="scientific">Mycoplasma mycoides subsp. capri LC str. 95010</name>
    <dbReference type="NCBI Taxonomy" id="862259"/>
    <lineage>
        <taxon>Bacteria</taxon>
        <taxon>Bacillati</taxon>
        <taxon>Mycoplasmatota</taxon>
        <taxon>Mollicutes</taxon>
        <taxon>Mycoplasmataceae</taxon>
        <taxon>Mycoplasma</taxon>
    </lineage>
</organism>
<protein>
    <recommendedName>
        <fullName evidence="3">BspA family leucine-rich repeat surface protein</fullName>
    </recommendedName>
</protein>
<evidence type="ECO:0008006" key="3">
    <source>
        <dbReference type="Google" id="ProtNLM"/>
    </source>
</evidence>
<dbReference type="RefSeq" id="WP_013729735.1">
    <property type="nucleotide sequence ID" value="NC_015431.1"/>
</dbReference>
<evidence type="ECO:0000313" key="2">
    <source>
        <dbReference type="Proteomes" id="UP000010103"/>
    </source>
</evidence>